<comment type="subcellular location">
    <subcellularLocation>
        <location evidence="1">Endomembrane system</location>
        <topology evidence="1">Multi-pass membrane protein</topology>
    </subcellularLocation>
</comment>
<sequence>MSPWDPGLQPERTALAWVRTCLAFLVVVLVAVRFTANHNVVVAVVSAVVTLPLAPVLGVLVWGRYRRGRRRLHAERPLPDARLPAAATALAVLVGLVGVGYVLLG</sequence>
<feature type="transmembrane region" description="Helical" evidence="5">
    <location>
        <begin position="83"/>
        <end position="104"/>
    </location>
</feature>
<organism evidence="7 8">
    <name type="scientific">Streptoalloteichus tenebrarius (strain ATCC 17920 / DSM 40477 / JCM 4838 / CBS 697.72 / NBRC 16177 / NCIMB 11028 / NRRL B-12390 / A12253. 1 / ISP 5477)</name>
    <name type="common">Streptomyces tenebrarius</name>
    <dbReference type="NCBI Taxonomy" id="1933"/>
    <lineage>
        <taxon>Bacteria</taxon>
        <taxon>Bacillati</taxon>
        <taxon>Actinomycetota</taxon>
        <taxon>Actinomycetes</taxon>
        <taxon>Pseudonocardiales</taxon>
        <taxon>Pseudonocardiaceae</taxon>
        <taxon>Streptoalloteichus</taxon>
    </lineage>
</organism>
<keyword evidence="2 5" id="KW-0812">Transmembrane</keyword>
<evidence type="ECO:0000256" key="1">
    <source>
        <dbReference type="ARBA" id="ARBA00004127"/>
    </source>
</evidence>
<dbReference type="InterPro" id="IPR003807">
    <property type="entry name" value="DUF202"/>
</dbReference>
<feature type="transmembrane region" description="Helical" evidence="5">
    <location>
        <begin position="16"/>
        <end position="34"/>
    </location>
</feature>
<dbReference type="EMBL" id="JAMTCP010000010">
    <property type="protein sequence ID" value="MCP2258745.1"/>
    <property type="molecule type" value="Genomic_DNA"/>
</dbReference>
<accession>A0ABT1HTA3</accession>
<keyword evidence="3 5" id="KW-1133">Transmembrane helix</keyword>
<evidence type="ECO:0000256" key="3">
    <source>
        <dbReference type="ARBA" id="ARBA00022989"/>
    </source>
</evidence>
<comment type="caution">
    <text evidence="7">The sequence shown here is derived from an EMBL/GenBank/DDBJ whole genome shotgun (WGS) entry which is preliminary data.</text>
</comment>
<keyword evidence="4 5" id="KW-0472">Membrane</keyword>
<name>A0ABT1HTA3_STRSD</name>
<gene>
    <name evidence="7" type="ORF">LX15_002443</name>
</gene>
<protein>
    <recommendedName>
        <fullName evidence="6">DUF202 domain-containing protein</fullName>
    </recommendedName>
</protein>
<evidence type="ECO:0000256" key="5">
    <source>
        <dbReference type="SAM" id="Phobius"/>
    </source>
</evidence>
<evidence type="ECO:0000313" key="7">
    <source>
        <dbReference type="EMBL" id="MCP2258745.1"/>
    </source>
</evidence>
<proteinExistence type="predicted"/>
<dbReference type="Pfam" id="PF02656">
    <property type="entry name" value="DUF202"/>
    <property type="match status" value="1"/>
</dbReference>
<evidence type="ECO:0000313" key="8">
    <source>
        <dbReference type="Proteomes" id="UP001205311"/>
    </source>
</evidence>
<evidence type="ECO:0000256" key="4">
    <source>
        <dbReference type="ARBA" id="ARBA00023136"/>
    </source>
</evidence>
<dbReference type="Proteomes" id="UP001205311">
    <property type="component" value="Unassembled WGS sequence"/>
</dbReference>
<feature type="domain" description="DUF202" evidence="6">
    <location>
        <begin position="5"/>
        <end position="70"/>
    </location>
</feature>
<reference evidence="7 8" key="1">
    <citation type="submission" date="2022-06" db="EMBL/GenBank/DDBJ databases">
        <title>Genomic Encyclopedia of Archaeal and Bacterial Type Strains, Phase II (KMG-II): from individual species to whole genera.</title>
        <authorList>
            <person name="Goeker M."/>
        </authorList>
    </citation>
    <scope>NUCLEOTIDE SEQUENCE [LARGE SCALE GENOMIC DNA]</scope>
    <source>
        <strain evidence="7 8">DSM 40477</strain>
    </source>
</reference>
<keyword evidence="8" id="KW-1185">Reference proteome</keyword>
<dbReference type="RefSeq" id="WP_253669654.1">
    <property type="nucleotide sequence ID" value="NZ_JAMTCP010000010.1"/>
</dbReference>
<evidence type="ECO:0000259" key="6">
    <source>
        <dbReference type="Pfam" id="PF02656"/>
    </source>
</evidence>
<evidence type="ECO:0000256" key="2">
    <source>
        <dbReference type="ARBA" id="ARBA00022692"/>
    </source>
</evidence>
<feature type="transmembrane region" description="Helical" evidence="5">
    <location>
        <begin position="40"/>
        <end position="62"/>
    </location>
</feature>